<dbReference type="PANTHER" id="PTHR48004">
    <property type="entry name" value="OS01G0149700 PROTEIN"/>
    <property type="match status" value="1"/>
</dbReference>
<dbReference type="InterPro" id="IPR001611">
    <property type="entry name" value="Leu-rich_rpt"/>
</dbReference>
<feature type="compositionally biased region" description="Polar residues" evidence="2">
    <location>
        <begin position="520"/>
        <end position="529"/>
    </location>
</feature>
<dbReference type="Gene3D" id="3.80.10.10">
    <property type="entry name" value="Ribonuclease Inhibitor"/>
    <property type="match status" value="2"/>
</dbReference>
<name>A0ABP1FYT8_9CHLO</name>
<evidence type="ECO:0000313" key="4">
    <source>
        <dbReference type="EMBL" id="CAL5224234.1"/>
    </source>
</evidence>
<gene>
    <name evidence="4" type="primary">g6886</name>
    <name evidence="4" type="ORF">VP750_LOCUS5893</name>
</gene>
<dbReference type="Proteomes" id="UP001497392">
    <property type="component" value="Unassembled WGS sequence"/>
</dbReference>
<keyword evidence="5" id="KW-1185">Reference proteome</keyword>
<comment type="caution">
    <text evidence="4">The sequence shown here is derived from an EMBL/GenBank/DDBJ whole genome shotgun (WGS) entry which is preliminary data.</text>
</comment>
<dbReference type="InterPro" id="IPR052941">
    <property type="entry name" value="StomDev_PlantInt_Reg"/>
</dbReference>
<protein>
    <submittedName>
        <fullName evidence="4">G6886 protein</fullName>
    </submittedName>
</protein>
<evidence type="ECO:0000313" key="5">
    <source>
        <dbReference type="Proteomes" id="UP001497392"/>
    </source>
</evidence>
<dbReference type="Pfam" id="PF00560">
    <property type="entry name" value="LRR_1"/>
    <property type="match status" value="2"/>
</dbReference>
<feature type="transmembrane region" description="Helical" evidence="3">
    <location>
        <begin position="440"/>
        <end position="463"/>
    </location>
</feature>
<dbReference type="EMBL" id="CAXHTA020000010">
    <property type="protein sequence ID" value="CAL5224234.1"/>
    <property type="molecule type" value="Genomic_DNA"/>
</dbReference>
<comment type="subcellular location">
    <subcellularLocation>
        <location evidence="1">Cytoplasm</location>
        <location evidence="1">Cytoskeleton</location>
        <location evidence="1">Cilium axoneme</location>
    </subcellularLocation>
</comment>
<evidence type="ECO:0000256" key="3">
    <source>
        <dbReference type="SAM" id="Phobius"/>
    </source>
</evidence>
<dbReference type="SUPFAM" id="SSF52058">
    <property type="entry name" value="L domain-like"/>
    <property type="match status" value="1"/>
</dbReference>
<sequence>MKVFTRLQRIDLSGNRISGNITTIAQTLAQLPALKYVDLGYDQLEGPLDTACGLAATKKLQQLNLMNNALTGNIPACITQLPQMVEMHLDYNMLTGSIPAFPSSNSPLVYFTAAYQLGFMSGLSGEVPQSLGKMQQLGYLDIGGNMLTGSLPIVTSGNMINLRLAENFLTGTISPAYGLMEHLVSLELENNGLEGTLPPALANMPALKMLDLSANELTGTLPVDWSGANNLIMLLLSNNSFSGALPASLANVESMVVLDVGNNQLGGTLNDFAFQAAANRADVHSALRYFGIANNSFAGDLTHADGLKRLAVFSNSAPAQVPLSEIMLLAANTTTSQIKLRARMTPRTFDISFNQFSGAFPEWLVEELAQCKEDVTIILDGDRLICPAHGFTLGRAAPAGRLDGLMCYSASSSELVTDATPMANITSMVYYEHHGISSGAIAGLVILVLVLVAGMAGLGVWLYKRRQESSKFQPFDKYDSGAAPAMSGPTNMYASSKFGGRTVYPDMEEVEMGSGAKAQSPKSFQSVNLKSGRKLDLP</sequence>
<keyword evidence="3" id="KW-1133">Transmembrane helix</keyword>
<dbReference type="PANTHER" id="PTHR48004:SF59">
    <property type="entry name" value="LEUCINE-RICH REPEAT-CONTAINING N-TERMINAL PLANT-TYPE DOMAIN-CONTAINING PROTEIN"/>
    <property type="match status" value="1"/>
</dbReference>
<organism evidence="4 5">
    <name type="scientific">Coccomyxa viridis</name>
    <dbReference type="NCBI Taxonomy" id="1274662"/>
    <lineage>
        <taxon>Eukaryota</taxon>
        <taxon>Viridiplantae</taxon>
        <taxon>Chlorophyta</taxon>
        <taxon>core chlorophytes</taxon>
        <taxon>Trebouxiophyceae</taxon>
        <taxon>Trebouxiophyceae incertae sedis</taxon>
        <taxon>Coccomyxaceae</taxon>
        <taxon>Coccomyxa</taxon>
    </lineage>
</organism>
<accession>A0ABP1FYT8</accession>
<keyword evidence="3" id="KW-0812">Transmembrane</keyword>
<keyword evidence="3" id="KW-0472">Membrane</keyword>
<evidence type="ECO:0000256" key="2">
    <source>
        <dbReference type="SAM" id="MobiDB-lite"/>
    </source>
</evidence>
<feature type="region of interest" description="Disordered" evidence="2">
    <location>
        <begin position="510"/>
        <end position="538"/>
    </location>
</feature>
<dbReference type="InterPro" id="IPR032675">
    <property type="entry name" value="LRR_dom_sf"/>
</dbReference>
<dbReference type="Pfam" id="PF13855">
    <property type="entry name" value="LRR_8"/>
    <property type="match status" value="1"/>
</dbReference>
<proteinExistence type="predicted"/>
<evidence type="ECO:0000256" key="1">
    <source>
        <dbReference type="ARBA" id="ARBA00004430"/>
    </source>
</evidence>
<reference evidence="4 5" key="1">
    <citation type="submission" date="2024-06" db="EMBL/GenBank/DDBJ databases">
        <authorList>
            <person name="Kraege A."/>
            <person name="Thomma B."/>
        </authorList>
    </citation>
    <scope>NUCLEOTIDE SEQUENCE [LARGE SCALE GENOMIC DNA]</scope>
</reference>